<protein>
    <submittedName>
        <fullName evidence="2">Uncharacterized protein</fullName>
    </submittedName>
</protein>
<sequence>MLLAVVLTGISFAAHAAEPVSQTAVQQAEHGMQRFMQSCMSTRTSPDLVRRAAEEAGLRLLRPEAAHVFLRGTAGYVWTEENELGNFAVALRDDGICSVFLRKVDAAILDEKVQFWLPPKESGYTTAPVSQNTGSKELKTTAYNIFHSGTPFATWVLSTSTADNANFQGVISMKRY</sequence>
<reference evidence="3" key="1">
    <citation type="submission" date="2018-09" db="EMBL/GenBank/DDBJ databases">
        <authorList>
            <person name="Zhu H."/>
        </authorList>
    </citation>
    <scope>NUCLEOTIDE SEQUENCE [LARGE SCALE GENOMIC DNA]</scope>
    <source>
        <strain evidence="3">K1R23-30</strain>
    </source>
</reference>
<keyword evidence="3" id="KW-1185">Reference proteome</keyword>
<dbReference type="Proteomes" id="UP000265955">
    <property type="component" value="Unassembled WGS sequence"/>
</dbReference>
<organism evidence="2 3">
    <name type="scientific">Noviherbaspirillum saxi</name>
    <dbReference type="NCBI Taxonomy" id="2320863"/>
    <lineage>
        <taxon>Bacteria</taxon>
        <taxon>Pseudomonadati</taxon>
        <taxon>Pseudomonadota</taxon>
        <taxon>Betaproteobacteria</taxon>
        <taxon>Burkholderiales</taxon>
        <taxon>Oxalobacteraceae</taxon>
        <taxon>Noviherbaspirillum</taxon>
    </lineage>
</organism>
<feature type="signal peptide" evidence="1">
    <location>
        <begin position="1"/>
        <end position="16"/>
    </location>
</feature>
<proteinExistence type="predicted"/>
<comment type="caution">
    <text evidence="2">The sequence shown here is derived from an EMBL/GenBank/DDBJ whole genome shotgun (WGS) entry which is preliminary data.</text>
</comment>
<name>A0A3A3FGB7_9BURK</name>
<dbReference type="EMBL" id="QYUO01000003">
    <property type="protein sequence ID" value="RJF92421.1"/>
    <property type="molecule type" value="Genomic_DNA"/>
</dbReference>
<dbReference type="NCBIfam" id="NF047650">
    <property type="entry name" value="lipo_NMCC_0638"/>
    <property type="match status" value="1"/>
</dbReference>
<dbReference type="AlphaFoldDB" id="A0A3A3FGB7"/>
<evidence type="ECO:0000313" key="3">
    <source>
        <dbReference type="Proteomes" id="UP000265955"/>
    </source>
</evidence>
<accession>A0A3A3FGB7</accession>
<feature type="chain" id="PRO_5017223580" evidence="1">
    <location>
        <begin position="17"/>
        <end position="176"/>
    </location>
</feature>
<evidence type="ECO:0000313" key="2">
    <source>
        <dbReference type="EMBL" id="RJF92421.1"/>
    </source>
</evidence>
<evidence type="ECO:0000256" key="1">
    <source>
        <dbReference type="SAM" id="SignalP"/>
    </source>
</evidence>
<keyword evidence="1" id="KW-0732">Signal</keyword>
<gene>
    <name evidence="2" type="ORF">D3871_27785</name>
</gene>